<feature type="compositionally biased region" description="Low complexity" evidence="4">
    <location>
        <begin position="723"/>
        <end position="733"/>
    </location>
</feature>
<feature type="compositionally biased region" description="Basic and acidic residues" evidence="4">
    <location>
        <begin position="486"/>
        <end position="500"/>
    </location>
</feature>
<evidence type="ECO:0008006" key="7">
    <source>
        <dbReference type="Google" id="ProtNLM"/>
    </source>
</evidence>
<feature type="region of interest" description="Disordered" evidence="4">
    <location>
        <begin position="921"/>
        <end position="1122"/>
    </location>
</feature>
<protein>
    <recommendedName>
        <fullName evidence="7">Afadin and alpha-actinin-binding-domain-containing protein</fullName>
    </recommendedName>
</protein>
<evidence type="ECO:0000256" key="4">
    <source>
        <dbReference type="SAM" id="MobiDB-lite"/>
    </source>
</evidence>
<feature type="compositionally biased region" description="Low complexity" evidence="4">
    <location>
        <begin position="1060"/>
        <end position="1070"/>
    </location>
</feature>
<accession>A0AAN9UXA0</accession>
<keyword evidence="6" id="KW-1185">Reference proteome</keyword>
<evidence type="ECO:0000256" key="2">
    <source>
        <dbReference type="ARBA" id="ARBA00023054"/>
    </source>
</evidence>
<feature type="compositionally biased region" description="Low complexity" evidence="4">
    <location>
        <begin position="624"/>
        <end position="637"/>
    </location>
</feature>
<feature type="region of interest" description="Disordered" evidence="4">
    <location>
        <begin position="271"/>
        <end position="295"/>
    </location>
</feature>
<feature type="compositionally biased region" description="Basic and acidic residues" evidence="4">
    <location>
        <begin position="1001"/>
        <end position="1010"/>
    </location>
</feature>
<dbReference type="PANTHER" id="PTHR35310:SF1">
    <property type="entry name" value="CELL WALL INTEGRITY_STRESS RESPONSE COMPONENT-LIKE PROTEIN"/>
    <property type="match status" value="1"/>
</dbReference>
<dbReference type="Proteomes" id="UP001320420">
    <property type="component" value="Unassembled WGS sequence"/>
</dbReference>
<dbReference type="AlphaFoldDB" id="A0AAN9UXA0"/>
<feature type="compositionally biased region" description="Low complexity" evidence="4">
    <location>
        <begin position="859"/>
        <end position="877"/>
    </location>
</feature>
<feature type="compositionally biased region" description="Acidic residues" evidence="4">
    <location>
        <begin position="521"/>
        <end position="555"/>
    </location>
</feature>
<feature type="coiled-coil region" evidence="3">
    <location>
        <begin position="83"/>
        <end position="144"/>
    </location>
</feature>
<feature type="compositionally biased region" description="Polar residues" evidence="4">
    <location>
        <begin position="749"/>
        <end position="763"/>
    </location>
</feature>
<comment type="similarity">
    <text evidence="1">Belongs to the ADIP family.</text>
</comment>
<proteinExistence type="inferred from homology"/>
<sequence>MIDSENLRTASLYINNQLLSRGLLRDGQNIDFADPGRAGLDATMGKVMSVVNDLILRRDRDAEARESLAATLRTLRASEQRQAAETARQAESLSRARQQLDAAEASSRSLRERLAAAERSAARLREEEQRARALAAQARAACARDLRRRDKTIEDLKKAVVDAGRVRGQARGTMSCVTSISVVGEVAGRNGVGSSSSSVGVGGGLPLGATEDEGYDLSLETNEFLTRLASGLSEENEGLRALVRRTVEGLREMSGLESGAVSSVAAAGALNGSSSNNNPDIAATNTTDAAGPDEDPNAVIAVGTATTMKTAEELSADLDAVLDHLRTILTNPSFVPIEEVEVRDEEIRRLRAGFGRLEARWRDAVVLIDGWRRRMGGGQKGGGGGGFGDELSNAALMLSPVRIRDEVRQVDSEMDVEREGEGGEEAIGGVAVRSRLSCVREEDEEEEEEEERQEEYAHVQERNFVSMSRSRIREQRAQQQQQQRQGRQEQKPIQEEEIQKCRSPSPAESLHLVPAPGYAPVEEEGEGEDDEVEVEGSDSSIFEDDIDMEALEAEEPNVQVLHESTWQQRSADSSPLPEPPQLSPLKDSYASGNKGLSSHTTLHRLGPGDFTTIVEENTWDLAADAAVGGVADTAAAEDPNEEEPPVPPPHTVDYKQRQHQGTPNTKENRPKASELLFSEESTMYDSPLFGRSGEKPSMSDPTRKLFSKPPSSRSITKEPPPAAKQQEPEQPQQPERRRTRQSERPKSSPADSPSAVTTRSQTRSAKRKSNPCPSPSADQQQQQQQQPSRPSTAVQATSTTSRSTASQDSTTKSNATSTTTVANTASTSGTEDSATTSQHPPPASPSRNDNNGKSGNGNGTSTSNAANSQQQQQQQASGSRLPRRNNPAPVQQSPLTMETIAAKLAAAEREADAARVRAKLRAARLGRRVGGGGADKRSSGSDVRAKGPSEPTVAAAAVQAPPPQQQGQDQKEREQVQQQQAELAKRQERQPAAVNQHHRHDQLEDVDPVKKSLPPGSSAVTATGAGAVPSPRRYPGNSSSNSRRRSRHNDDDEADELATSGGPHSSGGPSEIVIPKRKRDRKTSAVAAAASRRASRRRSTLSPWELESLIQGNVGSVESPAR</sequence>
<feature type="compositionally biased region" description="Basic and acidic residues" evidence="4">
    <location>
        <begin position="934"/>
        <end position="947"/>
    </location>
</feature>
<reference evidence="5 6" key="1">
    <citation type="submission" date="2024-02" db="EMBL/GenBank/DDBJ databases">
        <title>De novo assembly and annotation of 12 fungi associated with fruit tree decline syndrome in Ontario, Canada.</title>
        <authorList>
            <person name="Sulman M."/>
            <person name="Ellouze W."/>
            <person name="Ilyukhin E."/>
        </authorList>
    </citation>
    <scope>NUCLEOTIDE SEQUENCE [LARGE SCALE GENOMIC DNA]</scope>
    <source>
        <strain evidence="5 6">M11/M66-122</strain>
    </source>
</reference>
<feature type="region of interest" description="Disordered" evidence="4">
    <location>
        <begin position="624"/>
        <end position="897"/>
    </location>
</feature>
<evidence type="ECO:0000256" key="3">
    <source>
        <dbReference type="SAM" id="Coils"/>
    </source>
</evidence>
<evidence type="ECO:0000256" key="1">
    <source>
        <dbReference type="ARBA" id="ARBA00009291"/>
    </source>
</evidence>
<dbReference type="InterPro" id="IPR021622">
    <property type="entry name" value="Afadin/alpha-actinin-bd"/>
</dbReference>
<gene>
    <name evidence="5" type="ORF">SLS62_004023</name>
</gene>
<name>A0AAN9UXA0_9PEZI</name>
<feature type="compositionally biased region" description="Low complexity" evidence="4">
    <location>
        <begin position="1015"/>
        <end position="1041"/>
    </location>
</feature>
<feature type="compositionally biased region" description="Basic and acidic residues" evidence="4">
    <location>
        <begin position="734"/>
        <end position="746"/>
    </location>
</feature>
<feature type="region of interest" description="Disordered" evidence="4">
    <location>
        <begin position="437"/>
        <end position="607"/>
    </location>
</feature>
<keyword evidence="2 3" id="KW-0175">Coiled coil</keyword>
<evidence type="ECO:0000313" key="6">
    <source>
        <dbReference type="Proteomes" id="UP001320420"/>
    </source>
</evidence>
<evidence type="ECO:0000313" key="5">
    <source>
        <dbReference type="EMBL" id="KAK7753925.1"/>
    </source>
</evidence>
<feature type="compositionally biased region" description="Low complexity" evidence="4">
    <location>
        <begin position="779"/>
        <end position="830"/>
    </location>
</feature>
<dbReference type="Pfam" id="PF11559">
    <property type="entry name" value="ADIP"/>
    <property type="match status" value="1"/>
</dbReference>
<organism evidence="5 6">
    <name type="scientific">Diatrype stigma</name>
    <dbReference type="NCBI Taxonomy" id="117547"/>
    <lineage>
        <taxon>Eukaryota</taxon>
        <taxon>Fungi</taxon>
        <taxon>Dikarya</taxon>
        <taxon>Ascomycota</taxon>
        <taxon>Pezizomycotina</taxon>
        <taxon>Sordariomycetes</taxon>
        <taxon>Xylariomycetidae</taxon>
        <taxon>Xylariales</taxon>
        <taxon>Diatrypaceae</taxon>
        <taxon>Diatrype</taxon>
    </lineage>
</organism>
<dbReference type="PANTHER" id="PTHR35310">
    <property type="entry name" value="CELL WALL INTEGRITY/STRESS RESPONSE COMPONENT-LIKE PROTEIN"/>
    <property type="match status" value="1"/>
</dbReference>
<dbReference type="EMBL" id="JAKJXP020000024">
    <property type="protein sequence ID" value="KAK7753925.1"/>
    <property type="molecule type" value="Genomic_DNA"/>
</dbReference>
<feature type="compositionally biased region" description="Acidic residues" evidence="4">
    <location>
        <begin position="441"/>
        <end position="453"/>
    </location>
</feature>
<feature type="compositionally biased region" description="Polar residues" evidence="4">
    <location>
        <begin position="562"/>
        <end position="572"/>
    </location>
</feature>
<comment type="caution">
    <text evidence="5">The sequence shown here is derived from an EMBL/GenBank/DDBJ whole genome shotgun (WGS) entry which is preliminary data.</text>
</comment>
<feature type="compositionally biased region" description="Polar residues" evidence="4">
    <location>
        <begin position="590"/>
        <end position="600"/>
    </location>
</feature>